<evidence type="ECO:0000313" key="11">
    <source>
        <dbReference type="WBParaSite" id="Hba_15649"/>
    </source>
</evidence>
<evidence type="ECO:0000259" key="9">
    <source>
        <dbReference type="Pfam" id="PF02036"/>
    </source>
</evidence>
<evidence type="ECO:0000256" key="7">
    <source>
        <dbReference type="ARBA" id="ARBA00023140"/>
    </source>
</evidence>
<evidence type="ECO:0000256" key="3">
    <source>
        <dbReference type="ARBA" id="ARBA00006484"/>
    </source>
</evidence>
<dbReference type="SUPFAM" id="SSF55718">
    <property type="entry name" value="SCP-like"/>
    <property type="match status" value="1"/>
</dbReference>
<sequence length="942" mass="106327">MSLNGTFTKKGKFFGRTVVITGASRGIGKEIALKLAKDGANIIVAAKTTEPHPKLPGTIYSAAEEIEKVGGKALPCVVDVRDEASVQAAVELAVKKFGGIDILINNASAISLTNTEDTTMKKYDLMHSINTRGTYLMLVIHWRCCDLFWYFSLNSFYRSKLCLPYLKQGQNPHILNISPPLLMETHWFSNHVAYTMAKYGMSMCVLGMHEEFRPFGIAVNSLWPITGINLDSCYGYVKFRKWGCWMQKIFTLFVNFQDCCSINLIFNLYNNYVVGVPLTPDFFIPGEEEYPLVFKKSARRQMSRETISEAALKKEISDVLTKISTSITQEMVSSVGAIFEFSLTGVTVEKIFLDLKNSNGSVTKEINENADVKFTLAATDFPAIFTGQLSPTAAFISKKLKIEGDMSKALKLEAILKKFSTMPVVSSSDRLFFVWETGWWTTASDMKLSRSLAETKNHSHYLSFILYLFTSLCCYIHQYTLFYSALVRRVPPHWLLRDCIEMAFWALLLLPLTDSSNIPCGKSFVPCANDALKNDGSFVRDSNVIISHRVPDGLFWVAANEAKKETLTLFNYTDPGFQFSGYPLSSSVEQWLLMHRIDRKAAERSKAAYTSIAITRRLTLWVASTIVFSLGLRERELRFGIGPNQVSSSIGNCPIPNVDRCYATSYRFVIVFVYYNLYQEIVYPIIPFNIICDKNYRSFSGLCNNVAQPEWGASHTPLGRMLKPAYADGLFLIIFIHFATPETLYLKFNNSSFQAHPSVTTLFPHWMQFISSDMVNIVPTQAVIDGFVRPLPCCRRGYSHPECDVIEIPAADPAFRNRLTCLPHTRSLVAPRSACSLGPREQVNMASSFLDGSVIYGSNQERARQLRNFRNVEDRPKVLRSGSFGITRAMWNIAPERTITPTSARRVVGLELGFCPYKIRRAHVKHAIYQNNRQQLRQAELL</sequence>
<dbReference type="InterPro" id="IPR051935">
    <property type="entry name" value="HSDL2"/>
</dbReference>
<dbReference type="PANTHER" id="PTHR42808:SF3">
    <property type="entry name" value="HYDROXYSTEROID DEHYDROGENASE-LIKE PROTEIN 2"/>
    <property type="match status" value="1"/>
</dbReference>
<dbReference type="InterPro" id="IPR037120">
    <property type="entry name" value="Haem_peroxidase_sf_animal"/>
</dbReference>
<organism evidence="10 11">
    <name type="scientific">Heterorhabditis bacteriophora</name>
    <name type="common">Entomopathogenic nematode worm</name>
    <dbReference type="NCBI Taxonomy" id="37862"/>
    <lineage>
        <taxon>Eukaryota</taxon>
        <taxon>Metazoa</taxon>
        <taxon>Ecdysozoa</taxon>
        <taxon>Nematoda</taxon>
        <taxon>Chromadorea</taxon>
        <taxon>Rhabditida</taxon>
        <taxon>Rhabditina</taxon>
        <taxon>Rhabditomorpha</taxon>
        <taxon>Strongyloidea</taxon>
        <taxon>Heterorhabditidae</taxon>
        <taxon>Heterorhabditis</taxon>
    </lineage>
</organism>
<dbReference type="GO" id="GO:0004601">
    <property type="term" value="F:peroxidase activity"/>
    <property type="evidence" value="ECO:0007669"/>
    <property type="project" value="InterPro"/>
</dbReference>
<dbReference type="GO" id="GO:0006979">
    <property type="term" value="P:response to oxidative stress"/>
    <property type="evidence" value="ECO:0007669"/>
    <property type="project" value="InterPro"/>
</dbReference>
<name>A0A1I7XD78_HETBA</name>
<dbReference type="GO" id="GO:0005739">
    <property type="term" value="C:mitochondrion"/>
    <property type="evidence" value="ECO:0007669"/>
    <property type="project" value="UniProtKB-SubCell"/>
</dbReference>
<dbReference type="GO" id="GO:0005777">
    <property type="term" value="C:peroxisome"/>
    <property type="evidence" value="ECO:0007669"/>
    <property type="project" value="UniProtKB-SubCell"/>
</dbReference>
<dbReference type="PRINTS" id="PR00081">
    <property type="entry name" value="GDHRDH"/>
</dbReference>
<comment type="subcellular location">
    <subcellularLocation>
        <location evidence="1">Mitochondrion</location>
    </subcellularLocation>
    <subcellularLocation>
        <location evidence="2">Peroxisome</location>
    </subcellularLocation>
</comment>
<dbReference type="InterPro" id="IPR010255">
    <property type="entry name" value="Haem_peroxidase_sf"/>
</dbReference>
<dbReference type="PROSITE" id="PS50292">
    <property type="entry name" value="PEROXIDASE_3"/>
    <property type="match status" value="1"/>
</dbReference>
<dbReference type="InterPro" id="IPR003033">
    <property type="entry name" value="SCP2_sterol-bd_dom"/>
</dbReference>
<evidence type="ECO:0000256" key="8">
    <source>
        <dbReference type="ARBA" id="ARBA00040243"/>
    </source>
</evidence>
<dbReference type="Gene3D" id="3.40.50.720">
    <property type="entry name" value="NAD(P)-binding Rossmann-like Domain"/>
    <property type="match status" value="1"/>
</dbReference>
<dbReference type="GO" id="GO:0020037">
    <property type="term" value="F:heme binding"/>
    <property type="evidence" value="ECO:0007669"/>
    <property type="project" value="InterPro"/>
</dbReference>
<dbReference type="AlphaFoldDB" id="A0A1I7XD78"/>
<keyword evidence="7" id="KW-0576">Peroxisome</keyword>
<comment type="similarity">
    <text evidence="3">Belongs to the short-chain dehydrogenases/reductases (SDR) family.</text>
</comment>
<dbReference type="InterPro" id="IPR019791">
    <property type="entry name" value="Haem_peroxidase_animal"/>
</dbReference>
<evidence type="ECO:0000256" key="5">
    <source>
        <dbReference type="ARBA" id="ARBA00023002"/>
    </source>
</evidence>
<dbReference type="Pfam" id="PF00106">
    <property type="entry name" value="adh_short"/>
    <property type="match status" value="1"/>
</dbReference>
<dbReference type="InterPro" id="IPR002347">
    <property type="entry name" value="SDR_fam"/>
</dbReference>
<dbReference type="WBParaSite" id="Hba_15649">
    <property type="protein sequence ID" value="Hba_15649"/>
    <property type="gene ID" value="Hba_15649"/>
</dbReference>
<protein>
    <recommendedName>
        <fullName evidence="8">Hydroxysteroid dehydrogenase-like protein 2</fullName>
    </recommendedName>
</protein>
<evidence type="ECO:0000256" key="6">
    <source>
        <dbReference type="ARBA" id="ARBA00023128"/>
    </source>
</evidence>
<dbReference type="InterPro" id="IPR036291">
    <property type="entry name" value="NAD(P)-bd_dom_sf"/>
</dbReference>
<dbReference type="SUPFAM" id="SSF48113">
    <property type="entry name" value="Heme-dependent peroxidases"/>
    <property type="match status" value="1"/>
</dbReference>
<dbReference type="Pfam" id="PF02036">
    <property type="entry name" value="SCP2"/>
    <property type="match status" value="1"/>
</dbReference>
<evidence type="ECO:0000256" key="1">
    <source>
        <dbReference type="ARBA" id="ARBA00004173"/>
    </source>
</evidence>
<dbReference type="Proteomes" id="UP000095283">
    <property type="component" value="Unplaced"/>
</dbReference>
<evidence type="ECO:0000256" key="2">
    <source>
        <dbReference type="ARBA" id="ARBA00004275"/>
    </source>
</evidence>
<dbReference type="Gene3D" id="3.30.1050.10">
    <property type="entry name" value="SCP2 sterol-binding domain"/>
    <property type="match status" value="1"/>
</dbReference>
<keyword evidence="4" id="KW-0521">NADP</keyword>
<dbReference type="InterPro" id="IPR036527">
    <property type="entry name" value="SCP2_sterol-bd_dom_sf"/>
</dbReference>
<accession>A0A1I7XD78</accession>
<dbReference type="PANTHER" id="PTHR42808">
    <property type="entry name" value="HYDROXYSTEROID DEHYDROGENASE-LIKE PROTEIN 2"/>
    <property type="match status" value="1"/>
</dbReference>
<feature type="domain" description="SCP2" evidence="9">
    <location>
        <begin position="325"/>
        <end position="417"/>
    </location>
</feature>
<keyword evidence="6" id="KW-0496">Mitochondrion</keyword>
<dbReference type="Pfam" id="PF03098">
    <property type="entry name" value="An_peroxidase"/>
    <property type="match status" value="1"/>
</dbReference>
<dbReference type="SUPFAM" id="SSF51735">
    <property type="entry name" value="NAD(P)-binding Rossmann-fold domains"/>
    <property type="match status" value="1"/>
</dbReference>
<evidence type="ECO:0000313" key="10">
    <source>
        <dbReference type="Proteomes" id="UP000095283"/>
    </source>
</evidence>
<keyword evidence="5" id="KW-0560">Oxidoreductase</keyword>
<keyword evidence="10" id="KW-1185">Reference proteome</keyword>
<proteinExistence type="inferred from homology"/>
<reference evidence="11" key="1">
    <citation type="submission" date="2016-11" db="UniProtKB">
        <authorList>
            <consortium name="WormBaseParasite"/>
        </authorList>
    </citation>
    <scope>IDENTIFICATION</scope>
</reference>
<evidence type="ECO:0000256" key="4">
    <source>
        <dbReference type="ARBA" id="ARBA00022857"/>
    </source>
</evidence>
<dbReference type="Gene3D" id="1.10.640.10">
    <property type="entry name" value="Haem peroxidase domain superfamily, animal type"/>
    <property type="match status" value="1"/>
</dbReference>